<keyword evidence="2" id="KW-1185">Reference proteome</keyword>
<organism evidence="1 2">
    <name type="scientific">Candidatus Methanoperedens nitratireducens</name>
    <dbReference type="NCBI Taxonomy" id="1392998"/>
    <lineage>
        <taxon>Archaea</taxon>
        <taxon>Methanobacteriati</taxon>
        <taxon>Methanobacteriota</taxon>
        <taxon>Stenosarchaea group</taxon>
        <taxon>Methanomicrobia</taxon>
        <taxon>Methanosarcinales</taxon>
        <taxon>ANME-2 cluster</taxon>
        <taxon>Candidatus Methanoperedentaceae</taxon>
        <taxon>Candidatus Methanoperedens</taxon>
    </lineage>
</organism>
<reference evidence="2" key="1">
    <citation type="submission" date="2017-06" db="EMBL/GenBank/DDBJ databases">
        <authorList>
            <person name="Cremers G."/>
        </authorList>
    </citation>
    <scope>NUCLEOTIDE SEQUENCE [LARGE SCALE GENOMIC DNA]</scope>
</reference>
<sequence>MRDIRKTIAIFIVAMFSAVPVYASTTYLPQSFDFSNNYYTVFGEPNLTATLIGSNEFEKGEQVILSINVLNSGKILGFRTERELDPSDPDYSNRKQLAEKEKNYELQKIDALNVIAVLSVDSGEPLQIKSGPQYIGSIRGGVISSPIQFAIEIDKDAAPGIYKLKLNLSYDFQQDVQVSGNVTRGEDVTNFWYDKLNQNQTIEIKIKKQAEFEVINVTSRDLRVNSEGLVEITYKNTGEEIAKEAVARINVIEPLSSIDDQAFLGTLAPGQKATAVFKIKVDKNAILKPYEISNKIKYSDTRGNTKISDEIITSVVVEPALSLGDKLNENSSMLLISGFLAVVVGTRHYLKKKSFKNSTSLK</sequence>
<dbReference type="OrthoDB" id="56770at2157"/>
<evidence type="ECO:0000313" key="1">
    <source>
        <dbReference type="EMBL" id="SNQ59121.1"/>
    </source>
</evidence>
<gene>
    <name evidence="1" type="ORF">MNV_1070011</name>
</gene>
<dbReference type="PANTHER" id="PTHR35902">
    <property type="entry name" value="S-LAYER DOMAIN-LIKE PROTEIN-RELATED"/>
    <property type="match status" value="1"/>
</dbReference>
<dbReference type="RefSeq" id="WP_096203547.1">
    <property type="nucleotide sequence ID" value="NZ_FZMP01000010.1"/>
</dbReference>
<accession>A0A284VIQ0</accession>
<dbReference type="EMBL" id="FZMP01000010">
    <property type="protein sequence ID" value="SNQ59121.1"/>
    <property type="molecule type" value="Genomic_DNA"/>
</dbReference>
<dbReference type="AlphaFoldDB" id="A0A284VIQ0"/>
<dbReference type="PANTHER" id="PTHR35902:SF3">
    <property type="entry name" value="NPCBM-ASSOCIATED, NEW3 DOMAIN OF ALPHA-GALACTOSIDASE"/>
    <property type="match status" value="1"/>
</dbReference>
<dbReference type="Proteomes" id="UP000218615">
    <property type="component" value="Unassembled WGS sequence"/>
</dbReference>
<proteinExistence type="predicted"/>
<evidence type="ECO:0000313" key="2">
    <source>
        <dbReference type="Proteomes" id="UP000218615"/>
    </source>
</evidence>
<protein>
    <submittedName>
        <fullName evidence="1">Uncharacterized protein</fullName>
    </submittedName>
</protein>
<name>A0A284VIQ0_9EURY</name>